<evidence type="ECO:0000259" key="3">
    <source>
        <dbReference type="PROSITE" id="PS50013"/>
    </source>
</evidence>
<evidence type="ECO:0000313" key="5">
    <source>
        <dbReference type="Proteomes" id="UP001302676"/>
    </source>
</evidence>
<organism evidence="4 5">
    <name type="scientific">Dichotomopilus funicola</name>
    <dbReference type="NCBI Taxonomy" id="1934379"/>
    <lineage>
        <taxon>Eukaryota</taxon>
        <taxon>Fungi</taxon>
        <taxon>Dikarya</taxon>
        <taxon>Ascomycota</taxon>
        <taxon>Pezizomycotina</taxon>
        <taxon>Sordariomycetes</taxon>
        <taxon>Sordariomycetidae</taxon>
        <taxon>Sordariales</taxon>
        <taxon>Chaetomiaceae</taxon>
        <taxon>Dichotomopilus</taxon>
    </lineage>
</organism>
<feature type="compositionally biased region" description="Basic and acidic residues" evidence="2">
    <location>
        <begin position="136"/>
        <end position="145"/>
    </location>
</feature>
<feature type="region of interest" description="Disordered" evidence="2">
    <location>
        <begin position="1"/>
        <end position="31"/>
    </location>
</feature>
<feature type="compositionally biased region" description="Polar residues" evidence="2">
    <location>
        <begin position="913"/>
        <end position="923"/>
    </location>
</feature>
<dbReference type="EMBL" id="MU853583">
    <property type="protein sequence ID" value="KAK4143808.1"/>
    <property type="molecule type" value="Genomic_DNA"/>
</dbReference>
<feature type="compositionally biased region" description="Gly residues" evidence="2">
    <location>
        <begin position="1258"/>
        <end position="1267"/>
    </location>
</feature>
<dbReference type="Proteomes" id="UP001302676">
    <property type="component" value="Unassembled WGS sequence"/>
</dbReference>
<dbReference type="GO" id="GO:0006338">
    <property type="term" value="P:chromatin remodeling"/>
    <property type="evidence" value="ECO:0007669"/>
    <property type="project" value="UniProtKB-ARBA"/>
</dbReference>
<feature type="compositionally biased region" description="Basic residues" evidence="2">
    <location>
        <begin position="10"/>
        <end position="19"/>
    </location>
</feature>
<feature type="compositionally biased region" description="Polar residues" evidence="2">
    <location>
        <begin position="943"/>
        <end position="956"/>
    </location>
</feature>
<dbReference type="InterPro" id="IPR023780">
    <property type="entry name" value="Chromo_domain"/>
</dbReference>
<name>A0AAN6V2R1_9PEZI</name>
<feature type="compositionally biased region" description="Polar residues" evidence="2">
    <location>
        <begin position="473"/>
        <end position="496"/>
    </location>
</feature>
<evidence type="ECO:0000313" key="4">
    <source>
        <dbReference type="EMBL" id="KAK4143808.1"/>
    </source>
</evidence>
<reference evidence="4" key="2">
    <citation type="submission" date="2023-05" db="EMBL/GenBank/DDBJ databases">
        <authorList>
            <consortium name="Lawrence Berkeley National Laboratory"/>
            <person name="Steindorff A."/>
            <person name="Hensen N."/>
            <person name="Bonometti L."/>
            <person name="Westerberg I."/>
            <person name="Brannstrom I.O."/>
            <person name="Guillou S."/>
            <person name="Cros-Aarteil S."/>
            <person name="Calhoun S."/>
            <person name="Haridas S."/>
            <person name="Kuo A."/>
            <person name="Mondo S."/>
            <person name="Pangilinan J."/>
            <person name="Riley R."/>
            <person name="Labutti K."/>
            <person name="Andreopoulos B."/>
            <person name="Lipzen A."/>
            <person name="Chen C."/>
            <person name="Yanf M."/>
            <person name="Daum C."/>
            <person name="Ng V."/>
            <person name="Clum A."/>
            <person name="Ohm R."/>
            <person name="Martin F."/>
            <person name="Silar P."/>
            <person name="Natvig D."/>
            <person name="Lalanne C."/>
            <person name="Gautier V."/>
            <person name="Ament-Velasquez S.L."/>
            <person name="Kruys A."/>
            <person name="Hutchinson M.I."/>
            <person name="Powell A.J."/>
            <person name="Barry K."/>
            <person name="Miller A.N."/>
            <person name="Grigoriev I.V."/>
            <person name="Debuchy R."/>
            <person name="Gladieux P."/>
            <person name="Thoren M.H."/>
            <person name="Johannesson H."/>
        </authorList>
    </citation>
    <scope>NUCLEOTIDE SEQUENCE</scope>
    <source>
        <strain evidence="4">CBS 141.50</strain>
    </source>
</reference>
<feature type="compositionally biased region" description="Polar residues" evidence="2">
    <location>
        <begin position="97"/>
        <end position="111"/>
    </location>
</feature>
<feature type="domain" description="Chromo" evidence="3">
    <location>
        <begin position="38"/>
        <end position="101"/>
    </location>
</feature>
<feature type="region of interest" description="Disordered" evidence="2">
    <location>
        <begin position="470"/>
        <end position="496"/>
    </location>
</feature>
<dbReference type="CDD" id="cd00024">
    <property type="entry name" value="CD_CSD"/>
    <property type="match status" value="1"/>
</dbReference>
<keyword evidence="5" id="KW-1185">Reference proteome</keyword>
<feature type="region of interest" description="Disordered" evidence="2">
    <location>
        <begin position="400"/>
        <end position="455"/>
    </location>
</feature>
<comment type="subunit">
    <text evidence="1">Component of the NuA4 histone acetyltransferase complex.</text>
</comment>
<dbReference type="SUPFAM" id="SSF54160">
    <property type="entry name" value="Chromo domain-like"/>
    <property type="match status" value="1"/>
</dbReference>
<feature type="compositionally biased region" description="Polar residues" evidence="2">
    <location>
        <begin position="425"/>
        <end position="442"/>
    </location>
</feature>
<feature type="region of interest" description="Disordered" evidence="2">
    <location>
        <begin position="60"/>
        <end position="369"/>
    </location>
</feature>
<feature type="compositionally biased region" description="Low complexity" evidence="2">
    <location>
        <begin position="154"/>
        <end position="170"/>
    </location>
</feature>
<dbReference type="InterPro" id="IPR000953">
    <property type="entry name" value="Chromo/chromo_shadow_dom"/>
</dbReference>
<evidence type="ECO:0000256" key="2">
    <source>
        <dbReference type="SAM" id="MobiDB-lite"/>
    </source>
</evidence>
<feature type="compositionally biased region" description="Low complexity" evidence="2">
    <location>
        <begin position="1248"/>
        <end position="1257"/>
    </location>
</feature>
<reference evidence="4" key="1">
    <citation type="journal article" date="2023" name="Mol. Phylogenet. Evol.">
        <title>Genome-scale phylogeny and comparative genomics of the fungal order Sordariales.</title>
        <authorList>
            <person name="Hensen N."/>
            <person name="Bonometti L."/>
            <person name="Westerberg I."/>
            <person name="Brannstrom I.O."/>
            <person name="Guillou S."/>
            <person name="Cros-Aarteil S."/>
            <person name="Calhoun S."/>
            <person name="Haridas S."/>
            <person name="Kuo A."/>
            <person name="Mondo S."/>
            <person name="Pangilinan J."/>
            <person name="Riley R."/>
            <person name="LaButti K."/>
            <person name="Andreopoulos B."/>
            <person name="Lipzen A."/>
            <person name="Chen C."/>
            <person name="Yan M."/>
            <person name="Daum C."/>
            <person name="Ng V."/>
            <person name="Clum A."/>
            <person name="Steindorff A."/>
            <person name="Ohm R.A."/>
            <person name="Martin F."/>
            <person name="Silar P."/>
            <person name="Natvig D.O."/>
            <person name="Lalanne C."/>
            <person name="Gautier V."/>
            <person name="Ament-Velasquez S.L."/>
            <person name="Kruys A."/>
            <person name="Hutchinson M.I."/>
            <person name="Powell A.J."/>
            <person name="Barry K."/>
            <person name="Miller A.N."/>
            <person name="Grigoriev I.V."/>
            <person name="Debuchy R."/>
            <person name="Gladieux P."/>
            <person name="Hiltunen Thoren M."/>
            <person name="Johannesson H."/>
        </authorList>
    </citation>
    <scope>NUCLEOTIDE SEQUENCE</scope>
    <source>
        <strain evidence="4">CBS 141.50</strain>
    </source>
</reference>
<proteinExistence type="predicted"/>
<dbReference type="RefSeq" id="XP_062637179.1">
    <property type="nucleotide sequence ID" value="XM_062780699.1"/>
</dbReference>
<feature type="compositionally biased region" description="Low complexity" evidence="2">
    <location>
        <begin position="297"/>
        <end position="309"/>
    </location>
</feature>
<feature type="region of interest" description="Disordered" evidence="2">
    <location>
        <begin position="1211"/>
        <end position="1288"/>
    </location>
</feature>
<dbReference type="Pfam" id="PF00385">
    <property type="entry name" value="Chromo"/>
    <property type="match status" value="1"/>
</dbReference>
<dbReference type="InterPro" id="IPR016197">
    <property type="entry name" value="Chromo-like_dom_sf"/>
</dbReference>
<feature type="compositionally biased region" description="Low complexity" evidence="2">
    <location>
        <begin position="339"/>
        <end position="350"/>
    </location>
</feature>
<dbReference type="PROSITE" id="PS50013">
    <property type="entry name" value="CHROMO_2"/>
    <property type="match status" value="1"/>
</dbReference>
<protein>
    <recommendedName>
        <fullName evidence="3">Chromo domain-containing protein</fullName>
    </recommendedName>
</protein>
<dbReference type="Gene3D" id="2.40.50.40">
    <property type="match status" value="1"/>
</dbReference>
<sequence length="1288" mass="141296">MSNRSSASSKRQKRRKSTPRSRSTSVAREQAFADSDFYEIRDIIDERVLKGQLQYKIDWADNPTTGHSYAPTWEPAANVTKAAKADWEKQKRRRQTVRQSSASPTTQTDSQPVLPPNWRAKRRREVSITVDEEGSEPSKRLRRSVDSGYTSTESDTQGTQNQGTQDQSTQASWAPVQSIPQPNGEIVLEISRHPTFDPTEYRLIPSQTTDTPTCQEYQKTIPDSQDYLSSLRTNPTTSAAQSVVDFPTPDSQQLDGAEGGHRADELQEPDLEGGVVSRSDLGIPSHQPESLNHFESSHTSALQSSLSPSGEHASGDRFSGFLTQPEDEPFDFTTAPVQSPEGESLELEPSFTGSKPAVPTPAAQSFVSAPQPTILSQDAQQPSVSFNNPGFLTQITEGNLEERVPETVSRAPQRETPPLNRNRLAASSRTWSLPSASRNTSMDGPKDPPPPGSAMAKFHELRAQFRIGIPPLQSESNRAVSESSPAIPNPTEITPQPAVISQNLPQEPPSSLHGLDFSSADITHQSIDQPVEQTQSVPLDAGILANHAEYDHLPATVAPTDLTTSIEQIPMSPGELAVDEQILEQGALDPATISLAQPVVQSSPPLILAADEQGSPSDGGEKRHVTVTLPMAANTRASYLEVISANKPALIAFAEFFSTSFSQVPDAPLVAKIDSVFDDLFRLCDLPPHDDDLPILNKEHMMKHATNSNSKFSFVHEFLNNLWGLDSRVLLISQPGRVFDYLKAIVSVADYPYTTLGRGEPRRSAGYDTDRASIILATADQDLSQIQGAVDVVILHDHTARSVEIPATLVYESTMVLSLVATYSLDHIHQQLNGVEPELDDLTRRNALVLGLGSARDYIRSPVRDHFNVDPHEAAKTFTSFLRNPEGGLDWDSHPLPADVLEFWDNSQERTQDSQADPSAGSSSRKRALTDIDRGIPKRPRLLQSQQPSRTSTPTKMSDLLKQTLANHTVEGPVTQVVEIPVDQLELMSSKIAELEALLANQTAIETKTREHCNSLEAQLRSHERTVQSIQPKYMDALRDRGTFEKQCQKAVEKADAAAARLEAQKAEITALKEKNAALEAKVAEVNDTLANSTIPDIAKVAQAEKDRDEALASVEKLEKKVRMVQNEADYSRKAYQDASNAHTELNQENQELKTQVAELQKRASDNLVKIQQIHAQTEINEFIRQIDGLQAMLENRERDLERAKDELKLLKNGRRETRQGSVSRSPRMGVMSPRPARGMGASSRGTSPAPMSSDGPGMSGSGGPTGVAGMNFFPPIGNVGRWGHLRD</sequence>
<gene>
    <name evidence="4" type="ORF">C8A04DRAFT_28595</name>
</gene>
<feature type="region of interest" description="Disordered" evidence="2">
    <location>
        <begin position="908"/>
        <end position="956"/>
    </location>
</feature>
<dbReference type="GeneID" id="87817312"/>
<feature type="compositionally biased region" description="Polar residues" evidence="2">
    <location>
        <begin position="205"/>
        <end position="241"/>
    </location>
</feature>
<evidence type="ECO:0000256" key="1">
    <source>
        <dbReference type="ARBA" id="ARBA00011353"/>
    </source>
</evidence>
<comment type="caution">
    <text evidence="4">The sequence shown here is derived from an EMBL/GenBank/DDBJ whole genome shotgun (WGS) entry which is preliminary data.</text>
</comment>
<accession>A0AAN6V2R1</accession>